<protein>
    <recommendedName>
        <fullName evidence="1">non-specific serine/threonine protein kinase</fullName>
        <ecNumber evidence="1">2.7.11.1</ecNumber>
    </recommendedName>
</protein>
<feature type="transmembrane region" description="Helical" evidence="7">
    <location>
        <begin position="302"/>
        <end position="323"/>
    </location>
</feature>
<dbReference type="InterPro" id="IPR000719">
    <property type="entry name" value="Prot_kinase_dom"/>
</dbReference>
<keyword evidence="7" id="KW-0812">Transmembrane</keyword>
<evidence type="ECO:0000259" key="8">
    <source>
        <dbReference type="PROSITE" id="PS50011"/>
    </source>
</evidence>
<keyword evidence="7" id="KW-0472">Membrane</keyword>
<reference evidence="9 10" key="1">
    <citation type="submission" date="2017-06" db="EMBL/GenBank/DDBJ databases">
        <authorList>
            <person name="Kim H.J."/>
            <person name="Triplett B.A."/>
        </authorList>
    </citation>
    <scope>NUCLEOTIDE SEQUENCE [LARGE SCALE GENOMIC DNA]</scope>
    <source>
        <strain evidence="9 10">DSM 18704</strain>
    </source>
</reference>
<dbReference type="Proteomes" id="UP000198356">
    <property type="component" value="Unassembled WGS sequence"/>
</dbReference>
<evidence type="ECO:0000313" key="9">
    <source>
        <dbReference type="EMBL" id="SNS42913.1"/>
    </source>
</evidence>
<dbReference type="InterPro" id="IPR011009">
    <property type="entry name" value="Kinase-like_dom_sf"/>
</dbReference>
<dbReference type="PANTHER" id="PTHR43289">
    <property type="entry name" value="MITOGEN-ACTIVATED PROTEIN KINASE KINASE KINASE 20-RELATED"/>
    <property type="match status" value="1"/>
</dbReference>
<evidence type="ECO:0000256" key="1">
    <source>
        <dbReference type="ARBA" id="ARBA00012513"/>
    </source>
</evidence>
<name>A0A239EFX2_9BACT</name>
<dbReference type="EMBL" id="FZOU01000001">
    <property type="protein sequence ID" value="SNS42913.1"/>
    <property type="molecule type" value="Genomic_DNA"/>
</dbReference>
<evidence type="ECO:0000313" key="10">
    <source>
        <dbReference type="Proteomes" id="UP000198356"/>
    </source>
</evidence>
<evidence type="ECO:0000256" key="6">
    <source>
        <dbReference type="ARBA" id="ARBA00022840"/>
    </source>
</evidence>
<keyword evidence="4" id="KW-0547">Nucleotide-binding</keyword>
<dbReference type="SMART" id="SM00220">
    <property type="entry name" value="S_TKc"/>
    <property type="match status" value="1"/>
</dbReference>
<dbReference type="FunFam" id="1.10.510.10:FF:000021">
    <property type="entry name" value="Serine/threonine protein kinase"/>
    <property type="match status" value="1"/>
</dbReference>
<dbReference type="Gene3D" id="3.30.200.20">
    <property type="entry name" value="Phosphorylase Kinase, domain 1"/>
    <property type="match status" value="1"/>
</dbReference>
<dbReference type="RefSeq" id="WP_089407187.1">
    <property type="nucleotide sequence ID" value="NZ_FZOU01000001.1"/>
</dbReference>
<evidence type="ECO:0000256" key="2">
    <source>
        <dbReference type="ARBA" id="ARBA00022527"/>
    </source>
</evidence>
<dbReference type="SUPFAM" id="SSF56112">
    <property type="entry name" value="Protein kinase-like (PK-like)"/>
    <property type="match status" value="1"/>
</dbReference>
<proteinExistence type="predicted"/>
<evidence type="ECO:0000256" key="5">
    <source>
        <dbReference type="ARBA" id="ARBA00022777"/>
    </source>
</evidence>
<dbReference type="PROSITE" id="PS50011">
    <property type="entry name" value="PROTEIN_KINASE_DOM"/>
    <property type="match status" value="1"/>
</dbReference>
<dbReference type="GO" id="GO:0004674">
    <property type="term" value="F:protein serine/threonine kinase activity"/>
    <property type="evidence" value="ECO:0007669"/>
    <property type="project" value="UniProtKB-KW"/>
</dbReference>
<dbReference type="Gene3D" id="1.10.510.10">
    <property type="entry name" value="Transferase(Phosphotransferase) domain 1"/>
    <property type="match status" value="1"/>
</dbReference>
<evidence type="ECO:0000256" key="7">
    <source>
        <dbReference type="SAM" id="Phobius"/>
    </source>
</evidence>
<organism evidence="9 10">
    <name type="scientific">Granulicella rosea</name>
    <dbReference type="NCBI Taxonomy" id="474952"/>
    <lineage>
        <taxon>Bacteria</taxon>
        <taxon>Pseudomonadati</taxon>
        <taxon>Acidobacteriota</taxon>
        <taxon>Terriglobia</taxon>
        <taxon>Terriglobales</taxon>
        <taxon>Acidobacteriaceae</taxon>
        <taxon>Granulicella</taxon>
    </lineage>
</organism>
<keyword evidence="2 9" id="KW-0723">Serine/threonine-protein kinase</keyword>
<dbReference type="OrthoDB" id="111294at2"/>
<evidence type="ECO:0000256" key="4">
    <source>
        <dbReference type="ARBA" id="ARBA00022741"/>
    </source>
</evidence>
<evidence type="ECO:0000256" key="3">
    <source>
        <dbReference type="ARBA" id="ARBA00022679"/>
    </source>
</evidence>
<dbReference type="PANTHER" id="PTHR43289:SF6">
    <property type="entry name" value="SERINE_THREONINE-PROTEIN KINASE NEKL-3"/>
    <property type="match status" value="1"/>
</dbReference>
<gene>
    <name evidence="9" type="ORF">SAMN05421770_101929</name>
</gene>
<keyword evidence="6" id="KW-0067">ATP-binding</keyword>
<dbReference type="GO" id="GO:0005524">
    <property type="term" value="F:ATP binding"/>
    <property type="evidence" value="ECO:0007669"/>
    <property type="project" value="UniProtKB-KW"/>
</dbReference>
<keyword evidence="10" id="KW-1185">Reference proteome</keyword>
<dbReference type="PROSITE" id="PS00108">
    <property type="entry name" value="PROTEIN_KINASE_ST"/>
    <property type="match status" value="1"/>
</dbReference>
<dbReference type="Pfam" id="PF00069">
    <property type="entry name" value="Pkinase"/>
    <property type="match status" value="1"/>
</dbReference>
<keyword evidence="3" id="KW-0808">Transferase</keyword>
<accession>A0A239EFX2</accession>
<dbReference type="InterPro" id="IPR008271">
    <property type="entry name" value="Ser/Thr_kinase_AS"/>
</dbReference>
<dbReference type="EC" id="2.7.11.1" evidence="1"/>
<keyword evidence="5 9" id="KW-0418">Kinase</keyword>
<dbReference type="AlphaFoldDB" id="A0A239EFX2"/>
<keyword evidence="7" id="KW-1133">Transmembrane helix</keyword>
<dbReference type="CDD" id="cd14014">
    <property type="entry name" value="STKc_PknB_like"/>
    <property type="match status" value="1"/>
</dbReference>
<sequence>MFAPNLDHHPGDTLDHFRLDNIVATSGMATVFRAHDLDTGKQVAIKIPHPEVEGDPTLWERFKREEEIGTRIDHPGVMKVFPNPNRSQVYMVMEWVEGRLLRQIINETGKLTPERATSLCIGICNALEHIHKQGVVHRDLKPENIMVGAQDDIHLIDFGIAGAAGSRRLTFAHFSQSMGTPDYISPEQVKGKRGDARSDVYSLGIMLYEMLTGAVPFTGPNPFAVMNDRLLNQPKPPRTIEPSITPQLQEIVYRAIEREPKNRYPSAREMAHDLEHQEEVGVAERVEEAQWDKRQSPALRRILLYVGIVLIPITIFCLLLLVAHQH</sequence>
<feature type="domain" description="Protein kinase" evidence="8">
    <location>
        <begin position="17"/>
        <end position="275"/>
    </location>
</feature>